<feature type="non-terminal residue" evidence="2">
    <location>
        <position position="269"/>
    </location>
</feature>
<evidence type="ECO:0000313" key="3">
    <source>
        <dbReference type="Proteomes" id="UP000824106"/>
    </source>
</evidence>
<dbReference type="AlphaFoldDB" id="A0A9D2JWX5"/>
<reference evidence="2" key="2">
    <citation type="submission" date="2021-04" db="EMBL/GenBank/DDBJ databases">
        <authorList>
            <person name="Gilroy R."/>
        </authorList>
    </citation>
    <scope>NUCLEOTIDE SEQUENCE</scope>
    <source>
        <strain evidence="2">CHK169-4300</strain>
    </source>
</reference>
<sequence>MGLSFLLVACGGSSDEKETDTSKEETETEEVNKEEPVEVTEDGKELYEVGQTTVVERRSGVKYEVTPTKFEVLTDYDGKNIEEYIPGSIDADRILVVTYTVKNIGEKDLQPSFDTVIHFDDRETYAGAPMDFQDEEKADEMLAPGEEVELEQYVADRIDTKQEFLGVFDAMEKSEVWYKYPVSQEAIDSIGKTEENEDSEDTTSDNSTENKEVVEFGETGTVEKFNGAKFEITIDNFEISNGNELVVNYTIKNVGETSLIPIDDAALNL</sequence>
<name>A0A9D2JWX5_9LACT</name>
<gene>
    <name evidence="2" type="ORF">H9808_00890</name>
</gene>
<feature type="compositionally biased region" description="Basic and acidic residues" evidence="1">
    <location>
        <begin position="14"/>
        <end position="43"/>
    </location>
</feature>
<proteinExistence type="predicted"/>
<feature type="region of interest" description="Disordered" evidence="1">
    <location>
        <begin position="189"/>
        <end position="213"/>
    </location>
</feature>
<evidence type="ECO:0000256" key="1">
    <source>
        <dbReference type="SAM" id="MobiDB-lite"/>
    </source>
</evidence>
<comment type="caution">
    <text evidence="2">The sequence shown here is derived from an EMBL/GenBank/DDBJ whole genome shotgun (WGS) entry which is preliminary data.</text>
</comment>
<evidence type="ECO:0008006" key="4">
    <source>
        <dbReference type="Google" id="ProtNLM"/>
    </source>
</evidence>
<accession>A0A9D2JWX5</accession>
<protein>
    <recommendedName>
        <fullName evidence="4">DUF4352 domain-containing protein</fullName>
    </recommendedName>
</protein>
<reference evidence="2" key="1">
    <citation type="journal article" date="2021" name="PeerJ">
        <title>Extensive microbial diversity within the chicken gut microbiome revealed by metagenomics and culture.</title>
        <authorList>
            <person name="Gilroy R."/>
            <person name="Ravi A."/>
            <person name="Getino M."/>
            <person name="Pursley I."/>
            <person name="Horton D.L."/>
            <person name="Alikhan N.F."/>
            <person name="Baker D."/>
            <person name="Gharbi K."/>
            <person name="Hall N."/>
            <person name="Watson M."/>
            <person name="Adriaenssens E.M."/>
            <person name="Foster-Nyarko E."/>
            <person name="Jarju S."/>
            <person name="Secka A."/>
            <person name="Antonio M."/>
            <person name="Oren A."/>
            <person name="Chaudhuri R.R."/>
            <person name="La Ragione R."/>
            <person name="Hildebrand F."/>
            <person name="Pallen M.J."/>
        </authorList>
    </citation>
    <scope>NUCLEOTIDE SEQUENCE</scope>
    <source>
        <strain evidence="2">CHK169-4300</strain>
    </source>
</reference>
<feature type="region of interest" description="Disordered" evidence="1">
    <location>
        <begin position="11"/>
        <end position="43"/>
    </location>
</feature>
<dbReference type="Proteomes" id="UP000824106">
    <property type="component" value="Unassembled WGS sequence"/>
</dbReference>
<dbReference type="EMBL" id="DXAZ01000011">
    <property type="protein sequence ID" value="HIZ70326.1"/>
    <property type="molecule type" value="Genomic_DNA"/>
</dbReference>
<organism evidence="2 3">
    <name type="scientific">Candidatus Atopostipes pullistercoris</name>
    <dbReference type="NCBI Taxonomy" id="2838467"/>
    <lineage>
        <taxon>Bacteria</taxon>
        <taxon>Bacillati</taxon>
        <taxon>Bacillota</taxon>
        <taxon>Bacilli</taxon>
        <taxon>Lactobacillales</taxon>
        <taxon>Carnobacteriaceae</taxon>
        <taxon>Atopostipes</taxon>
    </lineage>
</organism>
<evidence type="ECO:0000313" key="2">
    <source>
        <dbReference type="EMBL" id="HIZ70326.1"/>
    </source>
</evidence>